<organism evidence="2 3">
    <name type="scientific">Jatrophihabitans lederbergiae</name>
    <dbReference type="NCBI Taxonomy" id="3075547"/>
    <lineage>
        <taxon>Bacteria</taxon>
        <taxon>Bacillati</taxon>
        <taxon>Actinomycetota</taxon>
        <taxon>Actinomycetes</taxon>
        <taxon>Jatrophihabitantales</taxon>
        <taxon>Jatrophihabitantaceae</taxon>
        <taxon>Jatrophihabitans</taxon>
    </lineage>
</organism>
<dbReference type="Pfam" id="PF09656">
    <property type="entry name" value="PGPGW"/>
    <property type="match status" value="1"/>
</dbReference>
<dbReference type="RefSeq" id="WP_311424902.1">
    <property type="nucleotide sequence ID" value="NZ_JAVREH010000050.1"/>
</dbReference>
<proteinExistence type="predicted"/>
<evidence type="ECO:0000313" key="2">
    <source>
        <dbReference type="EMBL" id="MDT0263735.1"/>
    </source>
</evidence>
<evidence type="ECO:0000256" key="1">
    <source>
        <dbReference type="SAM" id="Phobius"/>
    </source>
</evidence>
<comment type="caution">
    <text evidence="2">The sequence shown here is derived from an EMBL/GenBank/DDBJ whole genome shotgun (WGS) entry which is preliminary data.</text>
</comment>
<keyword evidence="1" id="KW-1133">Transmembrane helix</keyword>
<gene>
    <name evidence="2" type="ORF">RM423_20380</name>
</gene>
<dbReference type="InterPro" id="IPR019099">
    <property type="entry name" value="Uncharacterised_PGPGW_TM"/>
</dbReference>
<evidence type="ECO:0000313" key="3">
    <source>
        <dbReference type="Proteomes" id="UP001183176"/>
    </source>
</evidence>
<keyword evidence="3" id="KW-1185">Reference proteome</keyword>
<feature type="transmembrane region" description="Helical" evidence="1">
    <location>
        <begin position="65"/>
        <end position="87"/>
    </location>
</feature>
<dbReference type="EMBL" id="JAVREH010000050">
    <property type="protein sequence ID" value="MDT0263735.1"/>
    <property type="molecule type" value="Genomic_DNA"/>
</dbReference>
<reference evidence="3" key="1">
    <citation type="submission" date="2023-07" db="EMBL/GenBank/DDBJ databases">
        <title>30 novel species of actinomycetes from the DSMZ collection.</title>
        <authorList>
            <person name="Nouioui I."/>
        </authorList>
    </citation>
    <scope>NUCLEOTIDE SEQUENCE [LARGE SCALE GENOMIC DNA]</scope>
    <source>
        <strain evidence="3">DSM 44399</strain>
    </source>
</reference>
<name>A0ABU2JFI2_9ACTN</name>
<keyword evidence="1" id="KW-0812">Transmembrane</keyword>
<sequence>MAVTVVGGLLLLAGIASLVLPGPGMVLCAAGLTLLGTQYTWARNSVGWAKHQARQGVERTGSSRLLTLGSVACGLVLLGVGITEIFADLPLLNTVTAVLMIAGGLFLVISSCWARYQQTQAH</sequence>
<keyword evidence="1" id="KW-0472">Membrane</keyword>
<feature type="transmembrane region" description="Helical" evidence="1">
    <location>
        <begin position="94"/>
        <end position="116"/>
    </location>
</feature>
<dbReference type="Proteomes" id="UP001183176">
    <property type="component" value="Unassembled WGS sequence"/>
</dbReference>
<protein>
    <submittedName>
        <fullName evidence="2">PGPGW domain-containing protein</fullName>
    </submittedName>
</protein>
<accession>A0ABU2JFI2</accession>